<feature type="transmembrane region" description="Helical" evidence="6">
    <location>
        <begin position="124"/>
        <end position="144"/>
    </location>
</feature>
<dbReference type="InterPro" id="IPR003689">
    <property type="entry name" value="ZIP"/>
</dbReference>
<evidence type="ECO:0000256" key="6">
    <source>
        <dbReference type="SAM" id="Phobius"/>
    </source>
</evidence>
<feature type="transmembrane region" description="Helical" evidence="6">
    <location>
        <begin position="47"/>
        <end position="67"/>
    </location>
</feature>
<dbReference type="KEGG" id="soy:115878849"/>
<evidence type="ECO:0000256" key="5">
    <source>
        <dbReference type="ARBA" id="ARBA00038485"/>
    </source>
</evidence>
<evidence type="ECO:0000313" key="7">
    <source>
        <dbReference type="Proteomes" id="UP000504635"/>
    </source>
</evidence>
<feature type="transmembrane region" description="Helical" evidence="6">
    <location>
        <begin position="239"/>
        <end position="260"/>
    </location>
</feature>
<dbReference type="GO" id="GO:0005385">
    <property type="term" value="F:zinc ion transmembrane transporter activity"/>
    <property type="evidence" value="ECO:0007669"/>
    <property type="project" value="TreeGrafter"/>
</dbReference>
<keyword evidence="3 6" id="KW-1133">Transmembrane helix</keyword>
<comment type="subcellular location">
    <subcellularLocation>
        <location evidence="1">Membrane</location>
        <topology evidence="1">Multi-pass membrane protein</topology>
    </subcellularLocation>
</comment>
<accession>A0A6J2XKZ1</accession>
<feature type="transmembrane region" description="Helical" evidence="6">
    <location>
        <begin position="87"/>
        <end position="104"/>
    </location>
</feature>
<dbReference type="PANTHER" id="PTHR16950">
    <property type="entry name" value="ZINC TRANSPORTER SLC39A7 HISTIDINE-RICH MEMBRANE PROTEIN KE4"/>
    <property type="match status" value="1"/>
</dbReference>
<evidence type="ECO:0000256" key="3">
    <source>
        <dbReference type="ARBA" id="ARBA00022989"/>
    </source>
</evidence>
<dbReference type="AlphaFoldDB" id="A0A6J2XKZ1"/>
<gene>
    <name evidence="8" type="primary">LOC115878849</name>
</gene>
<dbReference type="OrthoDB" id="200954at2759"/>
<dbReference type="Proteomes" id="UP000504635">
    <property type="component" value="Unplaced"/>
</dbReference>
<proteinExistence type="inferred from homology"/>
<sequence length="324" mass="34948">MTMVADVVLCVSDINHTATDIFREELSVPIMPEIPGFFTGLEYTPSLWAMFGSILVGLSGVLPLLVIPIDQTDNLKQGASANKLKSLLSFAVGGLLGDVFLHSLPEIWANDLSKDGGHHNNYSGLLILAGLITFVIAEKIFSVIEKEAEKAEEKEKVMENNNTKGIMESTSKKQISGYLNLVANTIDNFTHGLSLGGAFLVSPKLGLLTTFAILVHEIPHEVGDFAILLKSGFTRWHAAVFQLMTAGGGLVGALFAITFSGAKTSLEARTSWIMPFTAGTFLHIALVTVLPDLLKEESPKESFKQMLALLTGIFIMGVVTNLVE</sequence>
<keyword evidence="7" id="KW-1185">Reference proteome</keyword>
<evidence type="ECO:0000256" key="2">
    <source>
        <dbReference type="ARBA" id="ARBA00022692"/>
    </source>
</evidence>
<protein>
    <submittedName>
        <fullName evidence="8">Zinc transporter ZIP13 homolog</fullName>
    </submittedName>
</protein>
<keyword evidence="2 6" id="KW-0812">Transmembrane</keyword>
<dbReference type="Pfam" id="PF02535">
    <property type="entry name" value="Zip"/>
    <property type="match status" value="1"/>
</dbReference>
<reference evidence="8" key="1">
    <citation type="submission" date="2025-08" db="UniProtKB">
        <authorList>
            <consortium name="RefSeq"/>
        </authorList>
    </citation>
    <scope>IDENTIFICATION</scope>
    <source>
        <tissue evidence="8">Gonads</tissue>
    </source>
</reference>
<dbReference type="InParanoid" id="A0A6J2XKZ1"/>
<dbReference type="GeneID" id="115878849"/>
<evidence type="ECO:0000256" key="1">
    <source>
        <dbReference type="ARBA" id="ARBA00004141"/>
    </source>
</evidence>
<feature type="transmembrane region" description="Helical" evidence="6">
    <location>
        <begin position="306"/>
        <end position="323"/>
    </location>
</feature>
<dbReference type="GO" id="GO:0016020">
    <property type="term" value="C:membrane"/>
    <property type="evidence" value="ECO:0007669"/>
    <property type="project" value="UniProtKB-SubCell"/>
</dbReference>
<evidence type="ECO:0000313" key="8">
    <source>
        <dbReference type="RefSeq" id="XP_030751329.1"/>
    </source>
</evidence>
<name>A0A6J2XKZ1_SITOR</name>
<dbReference type="FunCoup" id="A0A6J2XKZ1">
    <property type="interactions" value="990"/>
</dbReference>
<dbReference type="RefSeq" id="XP_030751329.1">
    <property type="nucleotide sequence ID" value="XM_030895469.1"/>
</dbReference>
<dbReference type="PANTHER" id="PTHR16950:SF16">
    <property type="entry name" value="ZINC TRANSPORTER ZIP13"/>
    <property type="match status" value="1"/>
</dbReference>
<dbReference type="GO" id="GO:0006882">
    <property type="term" value="P:intracellular zinc ion homeostasis"/>
    <property type="evidence" value="ECO:0007669"/>
    <property type="project" value="TreeGrafter"/>
</dbReference>
<organism evidence="7 8">
    <name type="scientific">Sitophilus oryzae</name>
    <name type="common">Rice weevil</name>
    <name type="synonym">Curculio oryzae</name>
    <dbReference type="NCBI Taxonomy" id="7048"/>
    <lineage>
        <taxon>Eukaryota</taxon>
        <taxon>Metazoa</taxon>
        <taxon>Ecdysozoa</taxon>
        <taxon>Arthropoda</taxon>
        <taxon>Hexapoda</taxon>
        <taxon>Insecta</taxon>
        <taxon>Pterygota</taxon>
        <taxon>Neoptera</taxon>
        <taxon>Endopterygota</taxon>
        <taxon>Coleoptera</taxon>
        <taxon>Polyphaga</taxon>
        <taxon>Cucujiformia</taxon>
        <taxon>Curculionidae</taxon>
        <taxon>Dryophthorinae</taxon>
        <taxon>Sitophilus</taxon>
    </lineage>
</organism>
<keyword evidence="4 6" id="KW-0472">Membrane</keyword>
<evidence type="ECO:0000256" key="4">
    <source>
        <dbReference type="ARBA" id="ARBA00023136"/>
    </source>
</evidence>
<dbReference type="CTD" id="43533"/>
<feature type="transmembrane region" description="Helical" evidence="6">
    <location>
        <begin position="272"/>
        <end position="294"/>
    </location>
</feature>
<comment type="similarity">
    <text evidence="5">Belongs to the ZIP transporter (TC 2.A.5) family. KE4/Catsup subfamily.</text>
</comment>